<protein>
    <recommendedName>
        <fullName evidence="3">DUF3822 domain-containing protein</fullName>
    </recommendedName>
</protein>
<dbReference type="InterPro" id="IPR024213">
    <property type="entry name" value="DUF3822"/>
</dbReference>
<dbReference type="Gene3D" id="3.30.420.260">
    <property type="match status" value="1"/>
</dbReference>
<comment type="caution">
    <text evidence="1">The sequence shown here is derived from an EMBL/GenBank/DDBJ whole genome shotgun (WGS) entry which is preliminary data.</text>
</comment>
<evidence type="ECO:0000313" key="1">
    <source>
        <dbReference type="EMBL" id="PRD47031.1"/>
    </source>
</evidence>
<dbReference type="Pfam" id="PF12864">
    <property type="entry name" value="DUF3822"/>
    <property type="match status" value="1"/>
</dbReference>
<dbReference type="Gene3D" id="3.30.420.250">
    <property type="match status" value="1"/>
</dbReference>
<organism evidence="1 2">
    <name type="scientific">Sphingobacterium haloxyli</name>
    <dbReference type="NCBI Taxonomy" id="2100533"/>
    <lineage>
        <taxon>Bacteria</taxon>
        <taxon>Pseudomonadati</taxon>
        <taxon>Bacteroidota</taxon>
        <taxon>Sphingobacteriia</taxon>
        <taxon>Sphingobacteriales</taxon>
        <taxon>Sphingobacteriaceae</taxon>
        <taxon>Sphingobacterium</taxon>
    </lineage>
</organism>
<dbReference type="EMBL" id="PVBQ01000008">
    <property type="protein sequence ID" value="PRD47031.1"/>
    <property type="molecule type" value="Genomic_DNA"/>
</dbReference>
<dbReference type="Proteomes" id="UP000239711">
    <property type="component" value="Unassembled WGS sequence"/>
</dbReference>
<accession>A0A2S9J2M4</accession>
<evidence type="ECO:0008006" key="3">
    <source>
        <dbReference type="Google" id="ProtNLM"/>
    </source>
</evidence>
<dbReference type="AlphaFoldDB" id="A0A2S9J2M4"/>
<keyword evidence="2" id="KW-1185">Reference proteome</keyword>
<dbReference type="RefSeq" id="WP_105717149.1">
    <property type="nucleotide sequence ID" value="NZ_PVBQ01000008.1"/>
</dbReference>
<name>A0A2S9J2M4_9SPHI</name>
<dbReference type="OrthoDB" id="713305at2"/>
<evidence type="ECO:0000313" key="2">
    <source>
        <dbReference type="Proteomes" id="UP000239711"/>
    </source>
</evidence>
<proteinExistence type="predicted"/>
<reference evidence="1 2" key="1">
    <citation type="submission" date="2018-02" db="EMBL/GenBank/DDBJ databases">
        <title>The draft genome of Sphingobacterium sp. 5JN-11.</title>
        <authorList>
            <person name="Liu L."/>
            <person name="Li L."/>
            <person name="Liang L."/>
            <person name="Zhang X."/>
            <person name="Wang T."/>
        </authorList>
    </citation>
    <scope>NUCLEOTIDE SEQUENCE [LARGE SCALE GENOMIC DNA]</scope>
    <source>
        <strain evidence="1 2">5JN-11</strain>
    </source>
</reference>
<gene>
    <name evidence="1" type="ORF">C5745_11435</name>
</gene>
<dbReference type="CDD" id="cd24013">
    <property type="entry name" value="ASKHA_ATPase_BT3980-like"/>
    <property type="match status" value="1"/>
</dbReference>
<sequence>MKYTSKNFHLHYIPQYKLFVKADFLEDTLIVVDESNEVQAMFRYPANEPNAEAIKLLGLPFQYVFISLPVQSLVFIPTEVYEEENHPLYQTFLIDDHVERTQVYTLDNLQITACYQYDLLLYNRWRAIFPHAKFAADFQFILSEVQTYIPMQGAVLGAHFNNTQVELFGFKNGRFLFYNVFDIKNVDDLNYFVLTTCQAFDLPIKLHKILLSGIDAKHEYSVALSHFTNRTEFMQAQLDLYADDENIAEEANKFNVIANALLCVS</sequence>